<evidence type="ECO:0000256" key="4">
    <source>
        <dbReference type="ARBA" id="ARBA00023125"/>
    </source>
</evidence>
<keyword evidence="4" id="KW-0238">DNA-binding</keyword>
<evidence type="ECO:0000259" key="6">
    <source>
        <dbReference type="PROSITE" id="PS50949"/>
    </source>
</evidence>
<keyword evidence="8" id="KW-1185">Reference proteome</keyword>
<evidence type="ECO:0000256" key="1">
    <source>
        <dbReference type="ARBA" id="ARBA00005384"/>
    </source>
</evidence>
<dbReference type="PANTHER" id="PTHR46577:SF1">
    <property type="entry name" value="HTH-TYPE TRANSCRIPTIONAL REGULATORY PROTEIN GABR"/>
    <property type="match status" value="1"/>
</dbReference>
<sequence length="492" mass="55191">MLEIVLHESLLQHLDRDSDETLVRQIYRACSRLILEGSLPAGTKLPASRALARDMQVSRNTILNAYEQLHAEGYVVTHTGSGTYVSNLAPSLSRGLKPPPMPIASPTESNISGRGRRLLGNTFAAKRQWGPFVPGVPDVTLFPSKVWMRLQRRYWNTLPPSLLTYAHGAGYYPLRRAVSEHLRVVRAVVCEPEQVIITSGIHQSISVLTHLLSDVGDRVWMENPGYWGASSMLRAGGLQLEPVEVTVEGMSPSAEQLQQPPQLIFVTPSHQYPLGHVMSLPQRLMLLEYAQRHQCWIIEDDYDSEFRFDGRPIPSLQGLDQYGRVLYLGTFSKTLFPGMRLAYMVVPKALTDWVARALSELYREGRLLEQATLTDFIAEGYYAQHIRKTKTVYARRQSILREALSHHFGRDWPMSNHEAGLHLVLHLPAYVNDVALANAAQAQGIWVRPLSSYYVADAKPGLLFGYASVSDEQILPSLQRLLPLIDRALATA</sequence>
<keyword evidence="3" id="KW-0805">Transcription regulation</keyword>
<dbReference type="InterPro" id="IPR015421">
    <property type="entry name" value="PyrdxlP-dep_Trfase_major"/>
</dbReference>
<dbReference type="InterPro" id="IPR051446">
    <property type="entry name" value="HTH_trans_reg/aminotransferase"/>
</dbReference>
<dbReference type="InterPro" id="IPR036390">
    <property type="entry name" value="WH_DNA-bd_sf"/>
</dbReference>
<dbReference type="Gene3D" id="1.10.10.10">
    <property type="entry name" value="Winged helix-like DNA-binding domain superfamily/Winged helix DNA-binding domain"/>
    <property type="match status" value="1"/>
</dbReference>
<dbReference type="CDD" id="cd07377">
    <property type="entry name" value="WHTH_GntR"/>
    <property type="match status" value="1"/>
</dbReference>
<reference evidence="7" key="1">
    <citation type="submission" date="2021-11" db="EMBL/GenBank/DDBJ databases">
        <title>Draft genome sequence of Alcaligenes endophyticus type strain CCUG 75668T.</title>
        <authorList>
            <person name="Salva-Serra F."/>
            <person name="Duran R.E."/>
            <person name="Seeger M."/>
            <person name="Moore E.R.B."/>
            <person name="Jaen-Luchoro D."/>
        </authorList>
    </citation>
    <scope>NUCLEOTIDE SEQUENCE</scope>
    <source>
        <strain evidence="7">CCUG 75668</strain>
    </source>
</reference>
<dbReference type="PANTHER" id="PTHR46577">
    <property type="entry name" value="HTH-TYPE TRANSCRIPTIONAL REGULATORY PROTEIN GABR"/>
    <property type="match status" value="1"/>
</dbReference>
<dbReference type="Proteomes" id="UP001168613">
    <property type="component" value="Unassembled WGS sequence"/>
</dbReference>
<evidence type="ECO:0000313" key="7">
    <source>
        <dbReference type="EMBL" id="MDN4120399.1"/>
    </source>
</evidence>
<dbReference type="InterPro" id="IPR036388">
    <property type="entry name" value="WH-like_DNA-bd_sf"/>
</dbReference>
<dbReference type="CDD" id="cd00609">
    <property type="entry name" value="AAT_like"/>
    <property type="match status" value="1"/>
</dbReference>
<protein>
    <submittedName>
        <fullName evidence="7">PLP-dependent aminotransferase family protein</fullName>
    </submittedName>
</protein>
<comment type="similarity">
    <text evidence="1">In the C-terminal section; belongs to the class-I pyridoxal-phosphate-dependent aminotransferase family.</text>
</comment>
<keyword evidence="7" id="KW-0808">Transferase</keyword>
<dbReference type="PROSITE" id="PS50949">
    <property type="entry name" value="HTH_GNTR"/>
    <property type="match status" value="1"/>
</dbReference>
<dbReference type="SUPFAM" id="SSF46785">
    <property type="entry name" value="Winged helix' DNA-binding domain"/>
    <property type="match status" value="1"/>
</dbReference>
<dbReference type="InterPro" id="IPR015424">
    <property type="entry name" value="PyrdxlP-dep_Trfase"/>
</dbReference>
<keyword evidence="7" id="KW-0032">Aminotransferase</keyword>
<dbReference type="InterPro" id="IPR004839">
    <property type="entry name" value="Aminotransferase_I/II_large"/>
</dbReference>
<comment type="caution">
    <text evidence="7">The sequence shown here is derived from an EMBL/GenBank/DDBJ whole genome shotgun (WGS) entry which is preliminary data.</text>
</comment>
<keyword evidence="2" id="KW-0663">Pyridoxal phosphate</keyword>
<evidence type="ECO:0000256" key="5">
    <source>
        <dbReference type="ARBA" id="ARBA00023163"/>
    </source>
</evidence>
<dbReference type="Gene3D" id="3.40.640.10">
    <property type="entry name" value="Type I PLP-dependent aspartate aminotransferase-like (Major domain)"/>
    <property type="match status" value="1"/>
</dbReference>
<evidence type="ECO:0000313" key="8">
    <source>
        <dbReference type="Proteomes" id="UP001168613"/>
    </source>
</evidence>
<accession>A0ABT8EGH7</accession>
<name>A0ABT8EGH7_9BURK</name>
<keyword evidence="5" id="KW-0804">Transcription</keyword>
<evidence type="ECO:0000256" key="3">
    <source>
        <dbReference type="ARBA" id="ARBA00023015"/>
    </source>
</evidence>
<feature type="domain" description="HTH gntR-type" evidence="6">
    <location>
        <begin position="20"/>
        <end position="88"/>
    </location>
</feature>
<gene>
    <name evidence="7" type="ORF">LMS43_03745</name>
</gene>
<dbReference type="SUPFAM" id="SSF53383">
    <property type="entry name" value="PLP-dependent transferases"/>
    <property type="match status" value="1"/>
</dbReference>
<proteinExistence type="inferred from homology"/>
<dbReference type="SMART" id="SM00345">
    <property type="entry name" value="HTH_GNTR"/>
    <property type="match status" value="1"/>
</dbReference>
<evidence type="ECO:0000256" key="2">
    <source>
        <dbReference type="ARBA" id="ARBA00022898"/>
    </source>
</evidence>
<dbReference type="RefSeq" id="WP_266122284.1">
    <property type="nucleotide sequence ID" value="NZ_JAJHNU010000001.1"/>
</dbReference>
<dbReference type="PRINTS" id="PR00035">
    <property type="entry name" value="HTHGNTR"/>
</dbReference>
<dbReference type="Pfam" id="PF00155">
    <property type="entry name" value="Aminotran_1_2"/>
    <property type="match status" value="1"/>
</dbReference>
<organism evidence="7 8">
    <name type="scientific">Alcaligenes endophyticus</name>
    <dbReference type="NCBI Taxonomy" id="1929088"/>
    <lineage>
        <taxon>Bacteria</taxon>
        <taxon>Pseudomonadati</taxon>
        <taxon>Pseudomonadota</taxon>
        <taxon>Betaproteobacteria</taxon>
        <taxon>Burkholderiales</taxon>
        <taxon>Alcaligenaceae</taxon>
        <taxon>Alcaligenes</taxon>
    </lineage>
</organism>
<dbReference type="Pfam" id="PF00392">
    <property type="entry name" value="GntR"/>
    <property type="match status" value="1"/>
</dbReference>
<dbReference type="EMBL" id="JAJHNU010000001">
    <property type="protein sequence ID" value="MDN4120399.1"/>
    <property type="molecule type" value="Genomic_DNA"/>
</dbReference>
<dbReference type="GO" id="GO:0008483">
    <property type="term" value="F:transaminase activity"/>
    <property type="evidence" value="ECO:0007669"/>
    <property type="project" value="UniProtKB-KW"/>
</dbReference>
<dbReference type="InterPro" id="IPR000524">
    <property type="entry name" value="Tscrpt_reg_HTH_GntR"/>
</dbReference>